<gene>
    <name evidence="2" type="ORF">EZS28_050193</name>
</gene>
<dbReference type="Proteomes" id="UP000324800">
    <property type="component" value="Unassembled WGS sequence"/>
</dbReference>
<name>A0A5J4T9Q6_9EUKA</name>
<feature type="non-terminal residue" evidence="2">
    <location>
        <position position="1"/>
    </location>
</feature>
<protein>
    <submittedName>
        <fullName evidence="2">Uncharacterized protein</fullName>
    </submittedName>
</protein>
<dbReference type="EMBL" id="SNRW01036590">
    <property type="protein sequence ID" value="KAA6354280.1"/>
    <property type="molecule type" value="Genomic_DNA"/>
</dbReference>
<organism evidence="2 3">
    <name type="scientific">Streblomastix strix</name>
    <dbReference type="NCBI Taxonomy" id="222440"/>
    <lineage>
        <taxon>Eukaryota</taxon>
        <taxon>Metamonada</taxon>
        <taxon>Preaxostyla</taxon>
        <taxon>Oxymonadida</taxon>
        <taxon>Streblomastigidae</taxon>
        <taxon>Streblomastix</taxon>
    </lineage>
</organism>
<feature type="compositionally biased region" description="Low complexity" evidence="1">
    <location>
        <begin position="12"/>
        <end position="30"/>
    </location>
</feature>
<accession>A0A5J4T9Q6</accession>
<evidence type="ECO:0000256" key="1">
    <source>
        <dbReference type="SAM" id="MobiDB-lite"/>
    </source>
</evidence>
<proteinExistence type="predicted"/>
<sequence>CKNKEMLIHSQLITESQSSSSSTQDNTVASTLPVNRKSETESQQEQLENQSISSLQNQFYAGRKRVSKLSTIEDMKVAQDIRATFEGIMKVYAEKADKLNNHLNPIQREKLFEEISWNGANVIFQCHKVEPAFPREKRGLARCALESAEVVNQDVASDTQIEREFRLKDVYEVAQTEDVLSQSTKEKFKSRKNEKQSFHVELEQRRRRIQQIQFWNIQMEV</sequence>
<comment type="caution">
    <text evidence="2">The sequence shown here is derived from an EMBL/GenBank/DDBJ whole genome shotgun (WGS) entry which is preliminary data.</text>
</comment>
<feature type="region of interest" description="Disordered" evidence="1">
    <location>
        <begin position="12"/>
        <end position="49"/>
    </location>
</feature>
<evidence type="ECO:0000313" key="2">
    <source>
        <dbReference type="EMBL" id="KAA6354280.1"/>
    </source>
</evidence>
<reference evidence="2 3" key="1">
    <citation type="submission" date="2019-03" db="EMBL/GenBank/DDBJ databases">
        <title>Single cell metagenomics reveals metabolic interactions within the superorganism composed of flagellate Streblomastix strix and complex community of Bacteroidetes bacteria on its surface.</title>
        <authorList>
            <person name="Treitli S.C."/>
            <person name="Kolisko M."/>
            <person name="Husnik F."/>
            <person name="Keeling P."/>
            <person name="Hampl V."/>
        </authorList>
    </citation>
    <scope>NUCLEOTIDE SEQUENCE [LARGE SCALE GENOMIC DNA]</scope>
    <source>
        <strain evidence="2">ST1C</strain>
    </source>
</reference>
<evidence type="ECO:0000313" key="3">
    <source>
        <dbReference type="Proteomes" id="UP000324800"/>
    </source>
</evidence>
<dbReference type="AlphaFoldDB" id="A0A5J4T9Q6"/>